<evidence type="ECO:0000313" key="6">
    <source>
        <dbReference type="EMBL" id="PLR41569.1"/>
    </source>
</evidence>
<dbReference type="GO" id="GO:0071111">
    <property type="term" value="F:cyclic-guanylate-specific phosphodiesterase activity"/>
    <property type="evidence" value="ECO:0007669"/>
    <property type="project" value="InterPro"/>
</dbReference>
<evidence type="ECO:0000259" key="5">
    <source>
        <dbReference type="PROSITE" id="PS50883"/>
    </source>
</evidence>
<gene>
    <name evidence="6" type="ORF">CYR55_01660</name>
</gene>
<comment type="caution">
    <text evidence="6">The sequence shown here is derived from an EMBL/GenBank/DDBJ whole genome shotgun (WGS) entry which is preliminary data.</text>
</comment>
<dbReference type="InterPro" id="IPR035919">
    <property type="entry name" value="EAL_sf"/>
</dbReference>
<dbReference type="PANTHER" id="PTHR33121:SF69">
    <property type="entry name" value="ANTI-FLHC(2)FLHD(4) FACTOR YDIV-RELATED"/>
    <property type="match status" value="1"/>
</dbReference>
<evidence type="ECO:0000256" key="1">
    <source>
        <dbReference type="ARBA" id="ARBA00010927"/>
    </source>
</evidence>
<dbReference type="InterPro" id="IPR050706">
    <property type="entry name" value="Cyclic-di-GMP_PDE-like"/>
</dbReference>
<dbReference type="Gene3D" id="3.20.20.450">
    <property type="entry name" value="EAL domain"/>
    <property type="match status" value="1"/>
</dbReference>
<reference evidence="6 7" key="1">
    <citation type="submission" date="2017-12" db="EMBL/GenBank/DDBJ databases">
        <title>Characterization of six clinical isolates of Enterochimera gen. nov., a novel genus of the Yersiniaciae family and the three species Enterochimera arupensis sp. nov., Enterochimera coloradensis sp. nov, and Enterochimera californica sp. nov.</title>
        <authorList>
            <person name="Rossi A."/>
            <person name="Fisher M."/>
        </authorList>
    </citation>
    <scope>NUCLEOTIDE SEQUENCE [LARGE SCALE GENOMIC DNA]</scope>
    <source>
        <strain evidence="7">2015-Iso6</strain>
    </source>
</reference>
<dbReference type="PANTHER" id="PTHR33121">
    <property type="entry name" value="CYCLIC DI-GMP PHOSPHODIESTERASE PDEF"/>
    <property type="match status" value="1"/>
</dbReference>
<dbReference type="OrthoDB" id="8552213at2"/>
<keyword evidence="4" id="KW-0804">Transcription</keyword>
<name>A0A2N5EGD3_9GAMM</name>
<proteinExistence type="inferred from homology"/>
<evidence type="ECO:0000256" key="3">
    <source>
        <dbReference type="ARBA" id="ARBA00023015"/>
    </source>
</evidence>
<sequence length="242" mass="27446">MKIQRDTTFISSFFFQPVYTLQGALLAVELLVRFNSEDHKLSTPTELVMKSLERPQIVALLMEQIAWAEQHADWFRQVGVPLNLNVGEACARAIVQEPVLRRHLKALPFIHLEIAESYPALSSGKRNPVLSALRRDFTLWLDSFGSGNATLTPLFDGLFDYVKVDKTFFWQLVDGEHFTIVMPSLIRNVNRFCHGIVIEGVDTPAYFNAFSELPLAGVQGQLWPSRDGSQLDSLLQKPPEFR</sequence>
<evidence type="ECO:0000313" key="7">
    <source>
        <dbReference type="Proteomes" id="UP000234240"/>
    </source>
</evidence>
<dbReference type="SMART" id="SM00052">
    <property type="entry name" value="EAL"/>
    <property type="match status" value="1"/>
</dbReference>
<feature type="domain" description="EAL" evidence="5">
    <location>
        <begin position="1"/>
        <end position="240"/>
    </location>
</feature>
<dbReference type="AlphaFoldDB" id="A0A2N5EGD3"/>
<protein>
    <submittedName>
        <fullName evidence="6">Diguanylate phosphodiesterase</fullName>
    </submittedName>
</protein>
<dbReference type="SUPFAM" id="SSF141868">
    <property type="entry name" value="EAL domain-like"/>
    <property type="match status" value="1"/>
</dbReference>
<organism evidence="6 7">
    <name type="scientific">Chimaeribacter californicus</name>
    <dbReference type="NCBI Taxonomy" id="2060067"/>
    <lineage>
        <taxon>Bacteria</taxon>
        <taxon>Pseudomonadati</taxon>
        <taxon>Pseudomonadota</taxon>
        <taxon>Gammaproteobacteria</taxon>
        <taxon>Enterobacterales</taxon>
        <taxon>Yersiniaceae</taxon>
        <taxon>Chimaeribacter</taxon>
    </lineage>
</organism>
<keyword evidence="7" id="KW-1185">Reference proteome</keyword>
<dbReference type="RefSeq" id="WP_101814422.1">
    <property type="nucleotide sequence ID" value="NZ_PJZF01000001.1"/>
</dbReference>
<dbReference type="EMBL" id="PJZF01000001">
    <property type="protein sequence ID" value="PLR41569.1"/>
    <property type="molecule type" value="Genomic_DNA"/>
</dbReference>
<dbReference type="PROSITE" id="PS50883">
    <property type="entry name" value="EAL"/>
    <property type="match status" value="1"/>
</dbReference>
<dbReference type="Pfam" id="PF00563">
    <property type="entry name" value="EAL"/>
    <property type="match status" value="1"/>
</dbReference>
<dbReference type="InterPro" id="IPR001633">
    <property type="entry name" value="EAL_dom"/>
</dbReference>
<dbReference type="Proteomes" id="UP000234240">
    <property type="component" value="Unassembled WGS sequence"/>
</dbReference>
<evidence type="ECO:0000256" key="4">
    <source>
        <dbReference type="ARBA" id="ARBA00023163"/>
    </source>
</evidence>
<comment type="similarity">
    <text evidence="1">Belongs to the YdiV family.</text>
</comment>
<keyword evidence="2" id="KW-0678">Repressor</keyword>
<evidence type="ECO:0000256" key="2">
    <source>
        <dbReference type="ARBA" id="ARBA00022491"/>
    </source>
</evidence>
<accession>A0A2N5EGD3</accession>
<keyword evidence="3" id="KW-0805">Transcription regulation</keyword>